<feature type="domain" description="Helicase ATP-binding" evidence="6">
    <location>
        <begin position="103"/>
        <end position="266"/>
    </location>
</feature>
<dbReference type="Pfam" id="PF00270">
    <property type="entry name" value="DEAD"/>
    <property type="match status" value="1"/>
</dbReference>
<dbReference type="EC" id="3.6.4.13" evidence="8"/>
<protein>
    <submittedName>
        <fullName evidence="8">ATP-dependent RNA helicase HrpA</fullName>
        <ecNumber evidence="8">3.6.4.13</ecNumber>
    </submittedName>
</protein>
<dbReference type="InterPro" id="IPR011709">
    <property type="entry name" value="DEAD-box_helicase_OB_fold"/>
</dbReference>
<sequence>MGSAGTEPDRGVPNHQDPAPHTRRTPFDRRGLRDRIGTVTLADEHTLRRRLDKLGRSPAADKIAGLERAVTAAEKRIAARRAAVPVLEFPPELPVSDAREEIAAAIAAHQVVVIAGETGSGKTTQLPKICLELGRGVRGAIGHTQPRRIAASSVARRIAEETHTDIGDAIGYSVRFSDRSGADTLVKVMTDGILLREIASDPMLRYYDTLIIDEAHERSLNIDFILGYLHRLLPRRPDLKVIITSATIEPDRFARHFTTATTQVPVLEVSGRTYPVEVRYRPLSLRDGADSGSEEGGGEHADLDLFQGIDAAIGELWGAHGRGDILVFLPTERDIREAAATLSRRVTAGAEVVPLYARLSIADQHKVFAPSDGRRIVLSTNVAETSLTVPGIRYVIDSGTARISRYATRTKVLRLPVEPVSQASARQRAGRCGRVAPGVCIRLYSETDFDSRPAFTDPEILRANLASVILQMASLRLGDIAEFPFVQPPDARSVRDGMAVLTELGAIVPAGKTPGDDKSTGDGKRSGDDRSTRDGTDTGEESRGPRLTKVGRSMARIPVDPRIARMLVGAHEEGCLDHVLVIAAALSIPDVRERPAEHREAADASHRRFVVPGSDFLGYLALWRHLNEQRTQLSGNQFRRTCEREFLHYLRIREWQDLHRQLRGIVDDLGWGIPETEQNPDAIHRAILAGLLGNIAARNTEGREFTGARNTTLLIFPGSPLSKKPPAFMMAAEIIETSRLFAHTVASIDPLWAERLAGDLVKRTYSEPHWSNKRGAAMAYERVTLYGVPLVAKRRVDYGPVDPVTARDLFLRHALVEGDWHTDHAFFQRNRALLEEAADVEHRARRRDVVISEDQLFEFYDQRVPAEVTSARHFDSWWKTARRATPELLDLTPEDVAADIAVADTDYPGIWAQGDTRLELRYRFEPGAADDGVTVVIPAPLLPHIRNAGFDWLVPGMREELATELVKTLPKQLRKTMAPAQRFASLALSRLKPRSEPLTRGLARELAEITRHRVRPEDFDTDRIPAHLRMHFALADPAGKITARADSLAELSGATASPAATSSTARHTRWTADGIGTLAASETVRVAGQQLTRYPTLRVVGDPGSPDGVEVTTAASSDEAARLHLPAVIVLLDAAIAPLSAKASSGLDPAGRLALSQNPYRESAQLFADCTRRAIRDLVSADAAVAVRDPAAFEKLVSGLRSQVIAAAPDYLRLAVDALREVAPLRREMDTHSGQVPADDVAEQLENLIFDGFVLSTPRTHLEDLPRYLAAARSRLEQLPGSAARDHDAMASVDRVIARWNQRLDQVPAPRRDRVNEQAHWMVEELRVGLFAQRLGTRYPVSEKRALRTLDRLG</sequence>
<keyword evidence="9" id="KW-1185">Reference proteome</keyword>
<feature type="compositionally biased region" description="Basic and acidic residues" evidence="5">
    <location>
        <begin position="514"/>
        <end position="544"/>
    </location>
</feature>
<feature type="region of interest" description="Disordered" evidence="5">
    <location>
        <begin position="1"/>
        <end position="33"/>
    </location>
</feature>
<name>A0A7K3LMF1_9ACTN</name>
<keyword evidence="1" id="KW-0547">Nucleotide-binding</keyword>
<dbReference type="NCBIfam" id="NF008348">
    <property type="entry name" value="PRK11131.1"/>
    <property type="match status" value="1"/>
</dbReference>
<feature type="domain" description="Helicase C-terminal" evidence="7">
    <location>
        <begin position="308"/>
        <end position="476"/>
    </location>
</feature>
<dbReference type="GO" id="GO:0016787">
    <property type="term" value="F:hydrolase activity"/>
    <property type="evidence" value="ECO:0007669"/>
    <property type="project" value="UniProtKB-KW"/>
</dbReference>
<reference evidence="8 9" key="1">
    <citation type="submission" date="2020-01" db="EMBL/GenBank/DDBJ databases">
        <title>Investigation of new actinobacteria for the biodesulphurisation of diesel fuel.</title>
        <authorList>
            <person name="Athi Narayanan S.M."/>
        </authorList>
    </citation>
    <scope>NUCLEOTIDE SEQUENCE [LARGE SCALE GENOMIC DNA]</scope>
    <source>
        <strain evidence="8 9">213E</strain>
    </source>
</reference>
<dbReference type="Gene3D" id="3.40.50.300">
    <property type="entry name" value="P-loop containing nucleotide triphosphate hydrolases"/>
    <property type="match status" value="2"/>
</dbReference>
<dbReference type="InterPro" id="IPR011545">
    <property type="entry name" value="DEAD/DEAH_box_helicase_dom"/>
</dbReference>
<dbReference type="SUPFAM" id="SSF52540">
    <property type="entry name" value="P-loop containing nucleoside triphosphate hydrolases"/>
    <property type="match status" value="1"/>
</dbReference>
<evidence type="ECO:0000256" key="3">
    <source>
        <dbReference type="ARBA" id="ARBA00022806"/>
    </source>
</evidence>
<evidence type="ECO:0000259" key="7">
    <source>
        <dbReference type="PROSITE" id="PS51194"/>
    </source>
</evidence>
<evidence type="ECO:0000313" key="9">
    <source>
        <dbReference type="Proteomes" id="UP000466307"/>
    </source>
</evidence>
<evidence type="ECO:0000259" key="6">
    <source>
        <dbReference type="PROSITE" id="PS51192"/>
    </source>
</evidence>
<dbReference type="InterPro" id="IPR010222">
    <property type="entry name" value="RNA_helicase_HrpA"/>
</dbReference>
<feature type="region of interest" description="Disordered" evidence="5">
    <location>
        <begin position="505"/>
        <end position="552"/>
    </location>
</feature>
<dbReference type="CDD" id="cd18791">
    <property type="entry name" value="SF2_C_RHA"/>
    <property type="match status" value="1"/>
</dbReference>
<dbReference type="RefSeq" id="WP_083533929.1">
    <property type="nucleotide sequence ID" value="NZ_JAADZU010000017.1"/>
</dbReference>
<accession>A0A7K3LMF1</accession>
<evidence type="ECO:0000256" key="2">
    <source>
        <dbReference type="ARBA" id="ARBA00022801"/>
    </source>
</evidence>
<dbReference type="Pfam" id="PF11898">
    <property type="entry name" value="DUF3418"/>
    <property type="match status" value="1"/>
</dbReference>
<dbReference type="Proteomes" id="UP000466307">
    <property type="component" value="Unassembled WGS sequence"/>
</dbReference>
<evidence type="ECO:0000313" key="8">
    <source>
        <dbReference type="EMBL" id="NDK89436.1"/>
    </source>
</evidence>
<dbReference type="InterPro" id="IPR024590">
    <property type="entry name" value="HrpA_C"/>
</dbReference>
<dbReference type="InterPro" id="IPR003593">
    <property type="entry name" value="AAA+_ATPase"/>
</dbReference>
<dbReference type="SMART" id="SM00487">
    <property type="entry name" value="DEXDc"/>
    <property type="match status" value="1"/>
</dbReference>
<proteinExistence type="predicted"/>
<dbReference type="NCBIfam" id="TIGR01967">
    <property type="entry name" value="DEAH_box_HrpA"/>
    <property type="match status" value="2"/>
</dbReference>
<dbReference type="Pfam" id="PF00271">
    <property type="entry name" value="Helicase_C"/>
    <property type="match status" value="1"/>
</dbReference>
<keyword evidence="2 8" id="KW-0378">Hydrolase</keyword>
<dbReference type="SMART" id="SM00382">
    <property type="entry name" value="AAA"/>
    <property type="match status" value="1"/>
</dbReference>
<organism evidence="8 9">
    <name type="scientific">Gordonia desulfuricans</name>
    <dbReference type="NCBI Taxonomy" id="89051"/>
    <lineage>
        <taxon>Bacteria</taxon>
        <taxon>Bacillati</taxon>
        <taxon>Actinomycetota</taxon>
        <taxon>Actinomycetes</taxon>
        <taxon>Mycobacteriales</taxon>
        <taxon>Gordoniaceae</taxon>
        <taxon>Gordonia</taxon>
    </lineage>
</organism>
<comment type="caution">
    <text evidence="8">The sequence shown here is derived from an EMBL/GenBank/DDBJ whole genome shotgun (WGS) entry which is preliminary data.</text>
</comment>
<dbReference type="PANTHER" id="PTHR18934:SF99">
    <property type="entry name" value="ATP-DEPENDENT RNA HELICASE DHX37-RELATED"/>
    <property type="match status" value="1"/>
</dbReference>
<dbReference type="InterPro" id="IPR027417">
    <property type="entry name" value="P-loop_NTPase"/>
</dbReference>
<dbReference type="InterPro" id="IPR001650">
    <property type="entry name" value="Helicase_C-like"/>
</dbReference>
<gene>
    <name evidence="8" type="primary">hrpA</name>
    <name evidence="8" type="ORF">GYA93_07545</name>
</gene>
<dbReference type="SMART" id="SM00490">
    <property type="entry name" value="HELICc"/>
    <property type="match status" value="1"/>
</dbReference>
<evidence type="ECO:0000256" key="4">
    <source>
        <dbReference type="ARBA" id="ARBA00022840"/>
    </source>
</evidence>
<dbReference type="SMART" id="SM00847">
    <property type="entry name" value="HA2"/>
    <property type="match status" value="1"/>
</dbReference>
<dbReference type="InterPro" id="IPR014001">
    <property type="entry name" value="Helicase_ATP-bd"/>
</dbReference>
<dbReference type="PROSITE" id="PS51194">
    <property type="entry name" value="HELICASE_CTER"/>
    <property type="match status" value="1"/>
</dbReference>
<dbReference type="PANTHER" id="PTHR18934">
    <property type="entry name" value="ATP-DEPENDENT RNA HELICASE"/>
    <property type="match status" value="1"/>
</dbReference>
<dbReference type="Gene3D" id="1.20.120.1080">
    <property type="match status" value="1"/>
</dbReference>
<dbReference type="EMBL" id="JAADZU010000017">
    <property type="protein sequence ID" value="NDK89436.1"/>
    <property type="molecule type" value="Genomic_DNA"/>
</dbReference>
<dbReference type="PROSITE" id="PS51192">
    <property type="entry name" value="HELICASE_ATP_BIND_1"/>
    <property type="match status" value="1"/>
</dbReference>
<dbReference type="GO" id="GO:0003724">
    <property type="term" value="F:RNA helicase activity"/>
    <property type="evidence" value="ECO:0007669"/>
    <property type="project" value="UniProtKB-EC"/>
</dbReference>
<keyword evidence="3 8" id="KW-0347">Helicase</keyword>
<dbReference type="InterPro" id="IPR007502">
    <property type="entry name" value="Helicase-assoc_dom"/>
</dbReference>
<dbReference type="GO" id="GO:0003723">
    <property type="term" value="F:RNA binding"/>
    <property type="evidence" value="ECO:0007669"/>
    <property type="project" value="TreeGrafter"/>
</dbReference>
<keyword evidence="4" id="KW-0067">ATP-binding</keyword>
<dbReference type="Pfam" id="PF07717">
    <property type="entry name" value="OB_NTP_bind"/>
    <property type="match status" value="1"/>
</dbReference>
<dbReference type="Pfam" id="PF21010">
    <property type="entry name" value="HA2_C"/>
    <property type="match status" value="1"/>
</dbReference>
<evidence type="ECO:0000256" key="5">
    <source>
        <dbReference type="SAM" id="MobiDB-lite"/>
    </source>
</evidence>
<evidence type="ECO:0000256" key="1">
    <source>
        <dbReference type="ARBA" id="ARBA00022741"/>
    </source>
</evidence>
<dbReference type="GO" id="GO:0005524">
    <property type="term" value="F:ATP binding"/>
    <property type="evidence" value="ECO:0007669"/>
    <property type="project" value="UniProtKB-KW"/>
</dbReference>